<dbReference type="Proteomes" id="UP001321473">
    <property type="component" value="Unassembled WGS sequence"/>
</dbReference>
<gene>
    <name evidence="1" type="ORF">V5799_018083</name>
</gene>
<dbReference type="SUPFAM" id="SSF49599">
    <property type="entry name" value="TRAF domain-like"/>
    <property type="match status" value="1"/>
</dbReference>
<dbReference type="EMBL" id="JARKHS020008650">
    <property type="protein sequence ID" value="KAK8780580.1"/>
    <property type="molecule type" value="Genomic_DNA"/>
</dbReference>
<evidence type="ECO:0000313" key="1">
    <source>
        <dbReference type="EMBL" id="KAK8780580.1"/>
    </source>
</evidence>
<reference evidence="1 2" key="1">
    <citation type="journal article" date="2023" name="Arcadia Sci">
        <title>De novo assembly of a long-read Amblyomma americanum tick genome.</title>
        <authorList>
            <person name="Chou S."/>
            <person name="Poskanzer K.E."/>
            <person name="Rollins M."/>
            <person name="Thuy-Boun P.S."/>
        </authorList>
    </citation>
    <scope>NUCLEOTIDE SEQUENCE [LARGE SCALE GENOMIC DNA]</scope>
    <source>
        <strain evidence="1">F_SG_1</strain>
        <tissue evidence="1">Salivary glands</tissue>
    </source>
</reference>
<accession>A0AAQ4F0H0</accession>
<name>A0AAQ4F0H0_AMBAM</name>
<sequence>MHVLCWCCYEQCTQDGTHECPLDGSGYEEDDVNMFDFPADDLLRREVKCWNEDSGCQYTTAASGITQHFLLECEHHSVRCPKCSATVLCRDVCTHLRSASCNTSTPVASESQVPVSQVNEAASLTSFKEALERQAGEITAYLRPMAVDMSTHGDRLSEISHGINTLKETLRQELTSLLGQNHEEITSSNAELKQCFATCSDTVKTCLRSLKSLEKKLNDELGGTRADLSQIAASIEQVKD</sequence>
<protein>
    <submittedName>
        <fullName evidence="1">Uncharacterized protein</fullName>
    </submittedName>
</protein>
<dbReference type="AlphaFoldDB" id="A0AAQ4F0H0"/>
<evidence type="ECO:0000313" key="2">
    <source>
        <dbReference type="Proteomes" id="UP001321473"/>
    </source>
</evidence>
<organism evidence="1 2">
    <name type="scientific">Amblyomma americanum</name>
    <name type="common">Lone star tick</name>
    <dbReference type="NCBI Taxonomy" id="6943"/>
    <lineage>
        <taxon>Eukaryota</taxon>
        <taxon>Metazoa</taxon>
        <taxon>Ecdysozoa</taxon>
        <taxon>Arthropoda</taxon>
        <taxon>Chelicerata</taxon>
        <taxon>Arachnida</taxon>
        <taxon>Acari</taxon>
        <taxon>Parasitiformes</taxon>
        <taxon>Ixodida</taxon>
        <taxon>Ixodoidea</taxon>
        <taxon>Ixodidae</taxon>
        <taxon>Amblyomminae</taxon>
        <taxon>Amblyomma</taxon>
    </lineage>
</organism>
<comment type="caution">
    <text evidence="1">The sequence shown here is derived from an EMBL/GenBank/DDBJ whole genome shotgun (WGS) entry which is preliminary data.</text>
</comment>
<proteinExistence type="predicted"/>
<keyword evidence="2" id="KW-1185">Reference proteome</keyword>